<proteinExistence type="predicted"/>
<dbReference type="PANTHER" id="PTHR45753:SF3">
    <property type="entry name" value="ORNITHINE TRANSCARBAMYLASE, MITOCHONDRIAL"/>
    <property type="match status" value="1"/>
</dbReference>
<feature type="non-terminal residue" evidence="3">
    <location>
        <position position="83"/>
    </location>
</feature>
<evidence type="ECO:0000313" key="3">
    <source>
        <dbReference type="EMBL" id="GFP23970.1"/>
    </source>
</evidence>
<organism evidence="3 4">
    <name type="scientific">Candidatus Hakubella thermalkaliphila</name>
    <dbReference type="NCBI Taxonomy" id="2754717"/>
    <lineage>
        <taxon>Bacteria</taxon>
        <taxon>Bacillati</taxon>
        <taxon>Actinomycetota</taxon>
        <taxon>Actinomycetota incertae sedis</taxon>
        <taxon>Candidatus Hakubellales</taxon>
        <taxon>Candidatus Hakubellaceae</taxon>
        <taxon>Candidatus Hakubella</taxon>
    </lineage>
</organism>
<feature type="domain" description="Aspartate/ornithine carbamoyltransferase carbamoyl-P binding" evidence="2">
    <location>
        <begin position="7"/>
        <end position="67"/>
    </location>
</feature>
<dbReference type="EMBL" id="BLRW01000275">
    <property type="protein sequence ID" value="GFP23970.1"/>
    <property type="molecule type" value="Genomic_DNA"/>
</dbReference>
<gene>
    <name evidence="3" type="ORF">HKBW3S09_01436</name>
</gene>
<dbReference type="GO" id="GO:0042450">
    <property type="term" value="P:L-arginine biosynthetic process via ornithine"/>
    <property type="evidence" value="ECO:0007669"/>
    <property type="project" value="TreeGrafter"/>
</dbReference>
<sequence>MERKKKKDLLGLKDLSGQEIEEIISWAEKMKENSKRGVEEQFLKGKCIALLFTKPSTRTQVSFEVAKALFLMTSRSPGWPTSA</sequence>
<dbReference type="GO" id="GO:0019240">
    <property type="term" value="P:citrulline biosynthetic process"/>
    <property type="evidence" value="ECO:0007669"/>
    <property type="project" value="TreeGrafter"/>
</dbReference>
<dbReference type="PANTHER" id="PTHR45753">
    <property type="entry name" value="ORNITHINE CARBAMOYLTRANSFERASE, MITOCHONDRIAL"/>
    <property type="match status" value="1"/>
</dbReference>
<accession>A0A6V8NWY1</accession>
<dbReference type="Pfam" id="PF02729">
    <property type="entry name" value="OTCace_N"/>
    <property type="match status" value="1"/>
</dbReference>
<dbReference type="PROSITE" id="PS00097">
    <property type="entry name" value="CARBAMOYLTRANSFERASE"/>
    <property type="match status" value="1"/>
</dbReference>
<dbReference type="Proteomes" id="UP000585609">
    <property type="component" value="Unassembled WGS sequence"/>
</dbReference>
<dbReference type="GO" id="GO:0004585">
    <property type="term" value="F:ornithine carbamoyltransferase activity"/>
    <property type="evidence" value="ECO:0007669"/>
    <property type="project" value="TreeGrafter"/>
</dbReference>
<evidence type="ECO:0000313" key="4">
    <source>
        <dbReference type="Proteomes" id="UP000585609"/>
    </source>
</evidence>
<dbReference type="InterPro" id="IPR036901">
    <property type="entry name" value="Asp/Orn_carbamoylTrfase_sf"/>
</dbReference>
<dbReference type="InterPro" id="IPR006132">
    <property type="entry name" value="Asp/Orn_carbamoyltranf_P-bd"/>
</dbReference>
<dbReference type="SUPFAM" id="SSF53671">
    <property type="entry name" value="Aspartate/ornithine carbamoyltransferase"/>
    <property type="match status" value="1"/>
</dbReference>
<dbReference type="GO" id="GO:0016597">
    <property type="term" value="F:amino acid binding"/>
    <property type="evidence" value="ECO:0007669"/>
    <property type="project" value="InterPro"/>
</dbReference>
<dbReference type="Gene3D" id="3.40.50.1370">
    <property type="entry name" value="Aspartate/ornithine carbamoyltransferase"/>
    <property type="match status" value="1"/>
</dbReference>
<comment type="caution">
    <text evidence="3">The sequence shown here is derived from an EMBL/GenBank/DDBJ whole genome shotgun (WGS) entry which is preliminary data.</text>
</comment>
<dbReference type="InterPro" id="IPR006130">
    <property type="entry name" value="Asp/Orn_carbamoylTrfase"/>
</dbReference>
<dbReference type="AlphaFoldDB" id="A0A6V8NWY1"/>
<evidence type="ECO:0000259" key="2">
    <source>
        <dbReference type="Pfam" id="PF02729"/>
    </source>
</evidence>
<reference evidence="3 4" key="1">
    <citation type="journal article" date="2020" name="Front. Microbiol.">
        <title>Single-cell genomics of novel Actinobacteria with the Wood-Ljungdahl pathway discovered in a serpentinizing system.</title>
        <authorList>
            <person name="Merino N."/>
            <person name="Kawai M."/>
            <person name="Boyd E.S."/>
            <person name="Colman D.R."/>
            <person name="McGlynn S.E."/>
            <person name="Nealson K.H."/>
            <person name="Kurokawa K."/>
            <person name="Hongoh Y."/>
        </authorList>
    </citation>
    <scope>NUCLEOTIDE SEQUENCE [LARGE SCALE GENOMIC DNA]</scope>
    <source>
        <strain evidence="3 4">S09_30</strain>
    </source>
</reference>
<name>A0A6V8NWY1_9ACTN</name>
<keyword evidence="1 3" id="KW-0808">Transferase</keyword>
<protein>
    <submittedName>
        <fullName evidence="3">Ornithine carbamoyltransferase</fullName>
    </submittedName>
</protein>
<evidence type="ECO:0000256" key="1">
    <source>
        <dbReference type="ARBA" id="ARBA00022679"/>
    </source>
</evidence>